<dbReference type="RefSeq" id="WP_207868346.1">
    <property type="nucleotide sequence ID" value="NZ_CP062222.1"/>
</dbReference>
<organism evidence="1 2">
    <name type="scientific">Brevundimonas goettingensis</name>
    <dbReference type="NCBI Taxonomy" id="2774190"/>
    <lineage>
        <taxon>Bacteria</taxon>
        <taxon>Pseudomonadati</taxon>
        <taxon>Pseudomonadota</taxon>
        <taxon>Alphaproteobacteria</taxon>
        <taxon>Caulobacterales</taxon>
        <taxon>Caulobacteraceae</taxon>
        <taxon>Brevundimonas</taxon>
    </lineage>
</organism>
<proteinExistence type="predicted"/>
<dbReference type="EMBL" id="CP062222">
    <property type="protein sequence ID" value="QTC89933.1"/>
    <property type="molecule type" value="Genomic_DNA"/>
</dbReference>
<dbReference type="AlphaFoldDB" id="A0A975GUW7"/>
<sequence length="115" mass="12249">MPGSDPAKNLERLLAKARRSRGAGFSLPIIEGYEEAAAMARDIAAKLATLPWDDRAVLISDVQLLEAALKTRAEVLRAGMASHAAEIVCLNHGAGARDAYGAGVRLSRSRPRGDR</sequence>
<keyword evidence="2" id="KW-1185">Reference proteome</keyword>
<accession>A0A975GUW7</accession>
<evidence type="ECO:0000313" key="2">
    <source>
        <dbReference type="Proteomes" id="UP000663918"/>
    </source>
</evidence>
<dbReference type="Proteomes" id="UP000663918">
    <property type="component" value="Chromosome"/>
</dbReference>
<evidence type="ECO:0000313" key="1">
    <source>
        <dbReference type="EMBL" id="QTC89933.1"/>
    </source>
</evidence>
<gene>
    <name evidence="1" type="ORF">IFJ75_11580</name>
</gene>
<reference evidence="1" key="1">
    <citation type="submission" date="2020-09" db="EMBL/GenBank/DDBJ databases">
        <title>Brevundimonas sp. LVF2 isolated from a puddle in Goettingen, Germany.</title>
        <authorList>
            <person name="Friedrich I."/>
            <person name="Klassen A."/>
            <person name="Hannes N."/>
            <person name="Schneider D."/>
            <person name="Hertel R."/>
            <person name="Daniel R."/>
        </authorList>
    </citation>
    <scope>NUCLEOTIDE SEQUENCE</scope>
    <source>
        <strain evidence="1">LVF2</strain>
    </source>
</reference>
<protein>
    <submittedName>
        <fullName evidence="1">Uncharacterized protein</fullName>
    </submittedName>
</protein>
<dbReference type="KEGG" id="bgoe:IFJ75_11580"/>
<name>A0A975GUW7_9CAUL</name>